<sequence length="328" mass="38312">MIDDYQSIDVPFEFRHTCWFCGEPYYKSYAFMASPNYDNQMSPIMIPACQECFTFSKPLKVSSLDLLRDKVKDKLHKHYEKHLQIGVNWTKQELEESEMEGRAFEGFRDKAWVMFEIAKERVNYSGWDLSIDGIPVVGLTTVFQFEFNGIVYTSLVQAVEQLSKAYNIPQPYLEDVVELVGRTKLAYAIRFCKTTYGYSVAERETSLLSLKALLAEQQVLDEQMNLQQKTDNALLNVQLSAIKELMLYRTMISPHAIQWALQRGITTLVGLSQQEDAFFEFFMKDSELTAFTYFNGLQIYYEKRETDPEWAENDDPNRLLFDRIEKMN</sequence>
<accession>A0A2T3JMT5</accession>
<evidence type="ECO:0000313" key="1">
    <source>
        <dbReference type="EMBL" id="PSU50308.1"/>
    </source>
</evidence>
<comment type="caution">
    <text evidence="1">The sequence shown here is derived from an EMBL/GenBank/DDBJ whole genome shotgun (WGS) entry which is preliminary data.</text>
</comment>
<dbReference type="AlphaFoldDB" id="A0A2T3JMT5"/>
<evidence type="ECO:0000313" key="2">
    <source>
        <dbReference type="Proteomes" id="UP000240987"/>
    </source>
</evidence>
<proteinExistence type="predicted"/>
<dbReference type="OrthoDB" id="5888461at2"/>
<reference evidence="1 2" key="1">
    <citation type="submission" date="2018-01" db="EMBL/GenBank/DDBJ databases">
        <title>Whole genome sequencing of Histamine producing bacteria.</title>
        <authorList>
            <person name="Butler K."/>
        </authorList>
    </citation>
    <scope>NUCLEOTIDE SEQUENCE [LARGE SCALE GENOMIC DNA]</scope>
    <source>
        <strain evidence="1 2">JCM 12947</strain>
    </source>
</reference>
<keyword evidence="2" id="KW-1185">Reference proteome</keyword>
<dbReference type="Proteomes" id="UP000240987">
    <property type="component" value="Unassembled WGS sequence"/>
</dbReference>
<dbReference type="RefSeq" id="WP_107241914.1">
    <property type="nucleotide sequence ID" value="NZ_PYMJ01000004.1"/>
</dbReference>
<name>A0A2T3JMT5_9GAMM</name>
<dbReference type="EMBL" id="PYMJ01000004">
    <property type="protein sequence ID" value="PSU50308.1"/>
    <property type="molecule type" value="Genomic_DNA"/>
</dbReference>
<protein>
    <submittedName>
        <fullName evidence="1">Uncharacterized protein</fullName>
    </submittedName>
</protein>
<gene>
    <name evidence="1" type="ORF">C9J12_06135</name>
</gene>
<organism evidence="1 2">
    <name type="scientific">Photobacterium frigidiphilum</name>
    <dbReference type="NCBI Taxonomy" id="264736"/>
    <lineage>
        <taxon>Bacteria</taxon>
        <taxon>Pseudomonadati</taxon>
        <taxon>Pseudomonadota</taxon>
        <taxon>Gammaproteobacteria</taxon>
        <taxon>Vibrionales</taxon>
        <taxon>Vibrionaceae</taxon>
        <taxon>Photobacterium</taxon>
    </lineage>
</organism>